<dbReference type="VEuPathDB" id="AmoebaDB:ACA1_288840"/>
<dbReference type="KEGG" id="acan:ACA1_288840"/>
<dbReference type="GO" id="GO:0005764">
    <property type="term" value="C:lysosome"/>
    <property type="evidence" value="ECO:0007669"/>
    <property type="project" value="InterPro"/>
</dbReference>
<dbReference type="STRING" id="1257118.L8HKH6"/>
<dbReference type="EMBL" id="KB007805">
    <property type="protein sequence ID" value="ELR25163.1"/>
    <property type="molecule type" value="Genomic_DNA"/>
</dbReference>
<dbReference type="GeneID" id="14926206"/>
<dbReference type="GO" id="GO:0006665">
    <property type="term" value="P:sphingolipid metabolic process"/>
    <property type="evidence" value="ECO:0007669"/>
    <property type="project" value="InterPro"/>
</dbReference>
<evidence type="ECO:0000256" key="2">
    <source>
        <dbReference type="ARBA" id="ARBA00023180"/>
    </source>
</evidence>
<dbReference type="Proteomes" id="UP000011083">
    <property type="component" value="Unassembled WGS sequence"/>
</dbReference>
<sequence length="225" mass="25092">MQDAELAKRKKRCYDLVVQLDELEGQQRVQDEHLQKIKRQKTDLHTEFENEKRSFVEEWAKAEAAPRTIGSAQARLAAAIIAYVETICGYLPQEMQTQCEEMVQIGTPVLINFLIEEMGPKLLCQDINLCNSTASPSPTPSAVKPTPASDKCVICEFVVSTLQGLLANEATEKQFLQECAEACVYLPLAEQQPCKTLIQQYGASAMVVVLKYATPSFVCEEARLC</sequence>
<dbReference type="PANTHER" id="PTHR11480:SF3">
    <property type="entry name" value="BCDNA.GH08312"/>
    <property type="match status" value="1"/>
</dbReference>
<evidence type="ECO:0000313" key="4">
    <source>
        <dbReference type="EMBL" id="ELR25163.1"/>
    </source>
</evidence>
<dbReference type="InterPro" id="IPR011001">
    <property type="entry name" value="Saposin-like"/>
</dbReference>
<dbReference type="OrthoDB" id="69496at2759"/>
<dbReference type="PROSITE" id="PS50015">
    <property type="entry name" value="SAP_B"/>
    <property type="match status" value="2"/>
</dbReference>
<dbReference type="GO" id="GO:0016020">
    <property type="term" value="C:membrane"/>
    <property type="evidence" value="ECO:0007669"/>
    <property type="project" value="GOC"/>
</dbReference>
<keyword evidence="2" id="KW-0325">Glycoprotein</keyword>
<gene>
    <name evidence="4" type="ORF">ACA1_288840</name>
</gene>
<reference evidence="4 5" key="1">
    <citation type="journal article" date="2013" name="Genome Biol.">
        <title>Genome of Acanthamoeba castellanii highlights extensive lateral gene transfer and early evolution of tyrosine kinase signaling.</title>
        <authorList>
            <person name="Clarke M."/>
            <person name="Lohan A.J."/>
            <person name="Liu B."/>
            <person name="Lagkouvardos I."/>
            <person name="Roy S."/>
            <person name="Zafar N."/>
            <person name="Bertelli C."/>
            <person name="Schilde C."/>
            <person name="Kianianmomeni A."/>
            <person name="Burglin T.R."/>
            <person name="Frech C."/>
            <person name="Turcotte B."/>
            <person name="Kopec K.O."/>
            <person name="Synnott J.M."/>
            <person name="Choo C."/>
            <person name="Paponov I."/>
            <person name="Finkler A."/>
            <person name="Soon Heng Tan C."/>
            <person name="Hutchins A.P."/>
            <person name="Weinmeier T."/>
            <person name="Rattei T."/>
            <person name="Chu J.S."/>
            <person name="Gimenez G."/>
            <person name="Irimia M."/>
            <person name="Rigden D.J."/>
            <person name="Fitzpatrick D.A."/>
            <person name="Lorenzo-Morales J."/>
            <person name="Bateman A."/>
            <person name="Chiu C.H."/>
            <person name="Tang P."/>
            <person name="Hegemann P."/>
            <person name="Fromm H."/>
            <person name="Raoult D."/>
            <person name="Greub G."/>
            <person name="Miranda-Saavedra D."/>
            <person name="Chen N."/>
            <person name="Nash P."/>
            <person name="Ginger M.L."/>
            <person name="Horn M."/>
            <person name="Schaap P."/>
            <person name="Caler L."/>
            <person name="Loftus B."/>
        </authorList>
    </citation>
    <scope>NUCLEOTIDE SEQUENCE [LARGE SCALE GENOMIC DNA]</scope>
    <source>
        <strain evidence="4 5">Neff</strain>
    </source>
</reference>
<evidence type="ECO:0000259" key="3">
    <source>
        <dbReference type="PROSITE" id="PS50015"/>
    </source>
</evidence>
<dbReference type="InterPro" id="IPR008373">
    <property type="entry name" value="Saposin"/>
</dbReference>
<dbReference type="Pfam" id="PF05184">
    <property type="entry name" value="SapB_1"/>
    <property type="match status" value="1"/>
</dbReference>
<dbReference type="PRINTS" id="PR01797">
    <property type="entry name" value="SAPOSIN"/>
</dbReference>
<name>L8HKH6_ACACF</name>
<dbReference type="Gene3D" id="1.10.225.10">
    <property type="entry name" value="Saposin-like"/>
    <property type="match status" value="2"/>
</dbReference>
<dbReference type="InterPro" id="IPR007856">
    <property type="entry name" value="SapB_1"/>
</dbReference>
<dbReference type="SUPFAM" id="SSF47862">
    <property type="entry name" value="Saposin"/>
    <property type="match status" value="1"/>
</dbReference>
<dbReference type="AlphaFoldDB" id="L8HKH6"/>
<dbReference type="InterPro" id="IPR008138">
    <property type="entry name" value="SapB_2"/>
</dbReference>
<feature type="domain" description="Saposin B-type" evidence="3">
    <location>
        <begin position="80"/>
        <end position="134"/>
    </location>
</feature>
<dbReference type="SMART" id="SM00741">
    <property type="entry name" value="SapB"/>
    <property type="match status" value="2"/>
</dbReference>
<dbReference type="PANTHER" id="PTHR11480">
    <property type="entry name" value="SAPOSIN-RELATED"/>
    <property type="match status" value="1"/>
</dbReference>
<protein>
    <submittedName>
        <fullName evidence="4">Saposin family type B, region 1 protein</fullName>
    </submittedName>
</protein>
<keyword evidence="1" id="KW-1015">Disulfide bond</keyword>
<proteinExistence type="predicted"/>
<dbReference type="InterPro" id="IPR051428">
    <property type="entry name" value="Sphingo_Act-Surfact_Prot"/>
</dbReference>
<dbReference type="RefSeq" id="XP_004367918.1">
    <property type="nucleotide sequence ID" value="XM_004367861.1"/>
</dbReference>
<dbReference type="InterPro" id="IPR008139">
    <property type="entry name" value="SaposinB_dom"/>
</dbReference>
<evidence type="ECO:0000256" key="1">
    <source>
        <dbReference type="ARBA" id="ARBA00023157"/>
    </source>
</evidence>
<accession>L8HKH6</accession>
<feature type="domain" description="Saposin B-type" evidence="3">
    <location>
        <begin position="148"/>
        <end position="225"/>
    </location>
</feature>
<keyword evidence="5" id="KW-1185">Reference proteome</keyword>
<organism evidence="4 5">
    <name type="scientific">Acanthamoeba castellanii (strain ATCC 30010 / Neff)</name>
    <dbReference type="NCBI Taxonomy" id="1257118"/>
    <lineage>
        <taxon>Eukaryota</taxon>
        <taxon>Amoebozoa</taxon>
        <taxon>Discosea</taxon>
        <taxon>Longamoebia</taxon>
        <taxon>Centramoebida</taxon>
        <taxon>Acanthamoebidae</taxon>
        <taxon>Acanthamoeba</taxon>
    </lineage>
</organism>
<dbReference type="Pfam" id="PF03489">
    <property type="entry name" value="SapB_2"/>
    <property type="match status" value="2"/>
</dbReference>
<evidence type="ECO:0000313" key="5">
    <source>
        <dbReference type="Proteomes" id="UP000011083"/>
    </source>
</evidence>